<dbReference type="EC" id="1.2.1.-" evidence="6"/>
<dbReference type="PROSITE" id="PS00687">
    <property type="entry name" value="ALDEHYDE_DEHYDR_GLU"/>
    <property type="match status" value="1"/>
</dbReference>
<dbReference type="InterPro" id="IPR016163">
    <property type="entry name" value="Ald_DH_C"/>
</dbReference>
<evidence type="ECO:0000256" key="3">
    <source>
        <dbReference type="PROSITE-ProRule" id="PRU10007"/>
    </source>
</evidence>
<dbReference type="InterPro" id="IPR029510">
    <property type="entry name" value="Ald_DH_CS_GLU"/>
</dbReference>
<evidence type="ECO:0000313" key="6">
    <source>
        <dbReference type="EMBL" id="MFD2143612.1"/>
    </source>
</evidence>
<keyword evidence="2 4" id="KW-0560">Oxidoreductase</keyword>
<dbReference type="GO" id="GO:0016491">
    <property type="term" value="F:oxidoreductase activity"/>
    <property type="evidence" value="ECO:0007669"/>
    <property type="project" value="UniProtKB-KW"/>
</dbReference>
<protein>
    <submittedName>
        <fullName evidence="6">NAD-dependent succinate-semialdehyde dehydrogenase</fullName>
        <ecNumber evidence="6">1.2.1.-</ecNumber>
    </submittedName>
</protein>
<name>A0ABW4Z565_9HYPH</name>
<feature type="domain" description="Aldehyde dehydrogenase" evidence="5">
    <location>
        <begin position="39"/>
        <end position="492"/>
    </location>
</feature>
<evidence type="ECO:0000259" key="5">
    <source>
        <dbReference type="Pfam" id="PF00171"/>
    </source>
</evidence>
<dbReference type="Gene3D" id="3.40.605.10">
    <property type="entry name" value="Aldehyde Dehydrogenase, Chain A, domain 1"/>
    <property type="match status" value="1"/>
</dbReference>
<dbReference type="Proteomes" id="UP001597299">
    <property type="component" value="Unassembled WGS sequence"/>
</dbReference>
<sequence length="496" mass="51982">MNIAAPPTSTSGASPRIDPAAGARGLYIDGQWSWPAECAAIPVVDPSTEQVLAEVPDATVTEAMAAIDAAVAAAPGWRTTSPRRRSEILRRCFELMTARADDLARLISLENGKALRDARGEVAYAAEFFRWNAEEAVRIGGDFTLSPAGGNHIVVDYEPIGVCVLITPWNFPAAMATRKIAPALAAGCTAVLKPASETPLTAYALATLYEEAGVPPGVVNVITTTAPGPVTAAMLADPRVRKLSFTGSTPVGRTLLAEAAKSVISCSMELGGNAPLIVFDDADLDVALEGAMLAKMRNAGEACTAANRIYVQGGLYERFTQELVRRMAALKVGPGQDIGTECGPMITAKAVDKIERLVGDALARGAQLLCGGVRPEGEGFFYPPTVLADVPADAKMGCEEIFGPVAALSRFETEDEAVALANATEYGLAAYVFTRDLARGLRVSRRIETGMVGLNRGLVSDPAAPFGGTKQSGLGREGGTHGVLEFLEAKYIATTL</sequence>
<feature type="active site" evidence="3">
    <location>
        <position position="269"/>
    </location>
</feature>
<dbReference type="RefSeq" id="WP_213351128.1">
    <property type="nucleotide sequence ID" value="NZ_JAHBGB010000003.1"/>
</dbReference>
<dbReference type="InterPro" id="IPR016161">
    <property type="entry name" value="Ald_DH/histidinol_DH"/>
</dbReference>
<dbReference type="CDD" id="cd07103">
    <property type="entry name" value="ALDH_F5_SSADH_GabD"/>
    <property type="match status" value="1"/>
</dbReference>
<dbReference type="InterPro" id="IPR016162">
    <property type="entry name" value="Ald_DH_N"/>
</dbReference>
<dbReference type="EMBL" id="JBHUHD010000004">
    <property type="protein sequence ID" value="MFD2143612.1"/>
    <property type="molecule type" value="Genomic_DNA"/>
</dbReference>
<dbReference type="Pfam" id="PF00171">
    <property type="entry name" value="Aldedh"/>
    <property type="match status" value="1"/>
</dbReference>
<gene>
    <name evidence="6" type="ORF">ACFSNC_24790</name>
</gene>
<dbReference type="PANTHER" id="PTHR43353">
    <property type="entry name" value="SUCCINATE-SEMIALDEHYDE DEHYDROGENASE, MITOCHONDRIAL"/>
    <property type="match status" value="1"/>
</dbReference>
<evidence type="ECO:0000256" key="1">
    <source>
        <dbReference type="ARBA" id="ARBA00009986"/>
    </source>
</evidence>
<dbReference type="Gene3D" id="3.40.309.10">
    <property type="entry name" value="Aldehyde Dehydrogenase, Chain A, domain 2"/>
    <property type="match status" value="1"/>
</dbReference>
<organism evidence="6 7">
    <name type="scientific">Ancylobacter oerskovii</name>
    <dbReference type="NCBI Taxonomy" id="459519"/>
    <lineage>
        <taxon>Bacteria</taxon>
        <taxon>Pseudomonadati</taxon>
        <taxon>Pseudomonadota</taxon>
        <taxon>Alphaproteobacteria</taxon>
        <taxon>Hyphomicrobiales</taxon>
        <taxon>Xanthobacteraceae</taxon>
        <taxon>Ancylobacter</taxon>
    </lineage>
</organism>
<evidence type="ECO:0000256" key="4">
    <source>
        <dbReference type="RuleBase" id="RU003345"/>
    </source>
</evidence>
<evidence type="ECO:0000256" key="2">
    <source>
        <dbReference type="ARBA" id="ARBA00023002"/>
    </source>
</evidence>
<comment type="caution">
    <text evidence="6">The sequence shown here is derived from an EMBL/GenBank/DDBJ whole genome shotgun (WGS) entry which is preliminary data.</text>
</comment>
<evidence type="ECO:0000313" key="7">
    <source>
        <dbReference type="Proteomes" id="UP001597299"/>
    </source>
</evidence>
<proteinExistence type="inferred from homology"/>
<keyword evidence="7" id="KW-1185">Reference proteome</keyword>
<reference evidence="7" key="1">
    <citation type="journal article" date="2019" name="Int. J. Syst. Evol. Microbiol.">
        <title>The Global Catalogue of Microorganisms (GCM) 10K type strain sequencing project: providing services to taxonomists for standard genome sequencing and annotation.</title>
        <authorList>
            <consortium name="The Broad Institute Genomics Platform"/>
            <consortium name="The Broad Institute Genome Sequencing Center for Infectious Disease"/>
            <person name="Wu L."/>
            <person name="Ma J."/>
        </authorList>
    </citation>
    <scope>NUCLEOTIDE SEQUENCE [LARGE SCALE GENOMIC DNA]</scope>
    <source>
        <strain evidence="7">CCM 7435</strain>
    </source>
</reference>
<dbReference type="PANTHER" id="PTHR43353:SF5">
    <property type="entry name" value="SUCCINATE-SEMIALDEHYDE DEHYDROGENASE, MITOCHONDRIAL"/>
    <property type="match status" value="1"/>
</dbReference>
<dbReference type="SUPFAM" id="SSF53720">
    <property type="entry name" value="ALDH-like"/>
    <property type="match status" value="1"/>
</dbReference>
<dbReference type="InterPro" id="IPR050740">
    <property type="entry name" value="Aldehyde_DH_Superfamily"/>
</dbReference>
<dbReference type="InterPro" id="IPR015590">
    <property type="entry name" value="Aldehyde_DH_dom"/>
</dbReference>
<accession>A0ABW4Z565</accession>
<comment type="similarity">
    <text evidence="1 4">Belongs to the aldehyde dehydrogenase family.</text>
</comment>